<keyword evidence="1" id="KW-0472">Membrane</keyword>
<name>A0A098LKW6_9BACT</name>
<feature type="transmembrane region" description="Helical" evidence="1">
    <location>
        <begin position="21"/>
        <end position="40"/>
    </location>
</feature>
<evidence type="ECO:0000313" key="4">
    <source>
        <dbReference type="Proteomes" id="UP000030185"/>
    </source>
</evidence>
<feature type="domain" description="DUF218" evidence="2">
    <location>
        <begin position="63"/>
        <end position="229"/>
    </location>
</feature>
<organism evidence="3 4">
    <name type="scientific">Sporocytophaga myxococcoides</name>
    <dbReference type="NCBI Taxonomy" id="153721"/>
    <lineage>
        <taxon>Bacteria</taxon>
        <taxon>Pseudomonadati</taxon>
        <taxon>Bacteroidota</taxon>
        <taxon>Cytophagia</taxon>
        <taxon>Cytophagales</taxon>
        <taxon>Cytophagaceae</taxon>
        <taxon>Sporocytophaga</taxon>
    </lineage>
</organism>
<keyword evidence="1" id="KW-1133">Transmembrane helix</keyword>
<dbReference type="PANTHER" id="PTHR30336">
    <property type="entry name" value="INNER MEMBRANE PROTEIN, PROBABLE PERMEASE"/>
    <property type="match status" value="1"/>
</dbReference>
<dbReference type="GO" id="GO:0043164">
    <property type="term" value="P:Gram-negative-bacterium-type cell wall biogenesis"/>
    <property type="evidence" value="ECO:0007669"/>
    <property type="project" value="TreeGrafter"/>
</dbReference>
<dbReference type="AlphaFoldDB" id="A0A098LKW6"/>
<dbReference type="Gene3D" id="3.40.50.620">
    <property type="entry name" value="HUPs"/>
    <property type="match status" value="1"/>
</dbReference>
<dbReference type="EMBL" id="BBLT01000010">
    <property type="protein sequence ID" value="GAL87017.1"/>
    <property type="molecule type" value="Genomic_DNA"/>
</dbReference>
<evidence type="ECO:0000256" key="1">
    <source>
        <dbReference type="SAM" id="Phobius"/>
    </source>
</evidence>
<proteinExistence type="predicted"/>
<dbReference type="InterPro" id="IPR003848">
    <property type="entry name" value="DUF218"/>
</dbReference>
<dbReference type="eggNOG" id="COG1434">
    <property type="taxonomic scope" value="Bacteria"/>
</dbReference>
<sequence length="242" mass="27028">MVWIIGILIYSIFIKDSKRKKAAVIFSIILLLFFSNEYIINKALSLWEEPPIPIAQLGTGYTAIVLTGVTESNKSPKDRIYYNKGADRVLHTLQLYKEQKIKSIIISGGAAAVVGEQAPEAESLKKTFLTAAIPSNAMILETKSRNTRENALLTKKLIDSLNLNGPFLLVTSAFHMKRAKGCFKKAGIDVTTYPADYYSTDGKFTPDHFIIPSERAISKWSLLIHEILGYAVYRMMGYTIPT</sequence>
<dbReference type="GO" id="GO:0005886">
    <property type="term" value="C:plasma membrane"/>
    <property type="evidence" value="ECO:0007669"/>
    <property type="project" value="TreeGrafter"/>
</dbReference>
<dbReference type="PANTHER" id="PTHR30336:SF4">
    <property type="entry name" value="ENVELOPE BIOGENESIS FACTOR ELYC"/>
    <property type="match status" value="1"/>
</dbReference>
<keyword evidence="1" id="KW-0812">Transmembrane</keyword>
<dbReference type="InterPro" id="IPR051599">
    <property type="entry name" value="Cell_Envelope_Assoc"/>
</dbReference>
<dbReference type="GO" id="GO:0000270">
    <property type="term" value="P:peptidoglycan metabolic process"/>
    <property type="evidence" value="ECO:0007669"/>
    <property type="project" value="TreeGrafter"/>
</dbReference>
<dbReference type="CDD" id="cd06259">
    <property type="entry name" value="YdcF-like"/>
    <property type="match status" value="1"/>
</dbReference>
<accession>A0A098LKW6</accession>
<comment type="caution">
    <text evidence="3">The sequence shown here is derived from an EMBL/GenBank/DDBJ whole genome shotgun (WGS) entry which is preliminary data.</text>
</comment>
<keyword evidence="4" id="KW-1185">Reference proteome</keyword>
<evidence type="ECO:0000313" key="3">
    <source>
        <dbReference type="EMBL" id="GAL87017.1"/>
    </source>
</evidence>
<dbReference type="Pfam" id="PF02698">
    <property type="entry name" value="DUF218"/>
    <property type="match status" value="1"/>
</dbReference>
<gene>
    <name evidence="3" type="ORF">MYP_4247</name>
</gene>
<dbReference type="Proteomes" id="UP000030185">
    <property type="component" value="Unassembled WGS sequence"/>
</dbReference>
<dbReference type="RefSeq" id="WP_197060148.1">
    <property type="nucleotide sequence ID" value="NZ_BBLT01000010.1"/>
</dbReference>
<dbReference type="InterPro" id="IPR014729">
    <property type="entry name" value="Rossmann-like_a/b/a_fold"/>
</dbReference>
<protein>
    <recommendedName>
        <fullName evidence="2">DUF218 domain-containing protein</fullName>
    </recommendedName>
</protein>
<evidence type="ECO:0000259" key="2">
    <source>
        <dbReference type="Pfam" id="PF02698"/>
    </source>
</evidence>
<reference evidence="3 4" key="1">
    <citation type="submission" date="2014-09" db="EMBL/GenBank/DDBJ databases">
        <title>Sporocytophaga myxococcoides PG-01 genome sequencing.</title>
        <authorList>
            <person name="Liu L."/>
            <person name="Gao P.J."/>
            <person name="Chen G.J."/>
            <person name="Wang L.S."/>
        </authorList>
    </citation>
    <scope>NUCLEOTIDE SEQUENCE [LARGE SCALE GENOMIC DNA]</scope>
    <source>
        <strain evidence="3 4">PG-01</strain>
    </source>
</reference>